<comment type="caution">
    <text evidence="1">The sequence shown here is derived from an EMBL/GenBank/DDBJ whole genome shotgun (WGS) entry which is preliminary data.</text>
</comment>
<name>A0A6L2PTP0_COPFO</name>
<keyword evidence="2" id="KW-1185">Reference proteome</keyword>
<proteinExistence type="predicted"/>
<organism evidence="1 2">
    <name type="scientific">Coptotermes formosanus</name>
    <name type="common">Formosan subterranean termite</name>
    <dbReference type="NCBI Taxonomy" id="36987"/>
    <lineage>
        <taxon>Eukaryota</taxon>
        <taxon>Metazoa</taxon>
        <taxon>Ecdysozoa</taxon>
        <taxon>Arthropoda</taxon>
        <taxon>Hexapoda</taxon>
        <taxon>Insecta</taxon>
        <taxon>Pterygota</taxon>
        <taxon>Neoptera</taxon>
        <taxon>Polyneoptera</taxon>
        <taxon>Dictyoptera</taxon>
        <taxon>Blattodea</taxon>
        <taxon>Blattoidea</taxon>
        <taxon>Termitoidae</taxon>
        <taxon>Rhinotermitidae</taxon>
        <taxon>Coptotermes</taxon>
    </lineage>
</organism>
<dbReference type="PANTHER" id="PTHR21301">
    <property type="entry name" value="REVERSE TRANSCRIPTASE"/>
    <property type="match status" value="1"/>
</dbReference>
<evidence type="ECO:0000313" key="2">
    <source>
        <dbReference type="Proteomes" id="UP000502823"/>
    </source>
</evidence>
<dbReference type="AlphaFoldDB" id="A0A6L2PTP0"/>
<evidence type="ECO:0000313" key="1">
    <source>
        <dbReference type="EMBL" id="GFG35866.1"/>
    </source>
</evidence>
<sequence>MGAPTSAVFSGFFLQFIEHIHIFHLLKTYNIKGYFHYVDDILIIYNNTETDINQTLTDFNNIHPNLTFTSELEIDNKLNFLDITIHKQYNSLQAVIYRKPTTTDCTIPYTSNYLNEQKKTALRYFIYRVTVYPIDNDEKVREINTIPNIAHNNPSPNQLIDNFIHKNVTNKPQTFTNHQKEKRKWVAFTFTGKEVYRITNILKKLNLGIAFKTSITIFKDFSIHPQPSTDSMFQLGGIYQLTCRDSKLQYVGQTGRQFHTRYK</sequence>
<dbReference type="Proteomes" id="UP000502823">
    <property type="component" value="Unassembled WGS sequence"/>
</dbReference>
<dbReference type="OrthoDB" id="10063405at2759"/>
<dbReference type="PANTHER" id="PTHR21301:SF10">
    <property type="entry name" value="REVERSE TRANSCRIPTASE DOMAIN-CONTAINING PROTEIN"/>
    <property type="match status" value="1"/>
</dbReference>
<dbReference type="EMBL" id="BLKM01000587">
    <property type="protein sequence ID" value="GFG35866.1"/>
    <property type="molecule type" value="Genomic_DNA"/>
</dbReference>
<protein>
    <recommendedName>
        <fullName evidence="3">Reverse transcriptase domain-containing protein</fullName>
    </recommendedName>
</protein>
<accession>A0A6L2PTP0</accession>
<evidence type="ECO:0008006" key="3">
    <source>
        <dbReference type="Google" id="ProtNLM"/>
    </source>
</evidence>
<reference evidence="2" key="1">
    <citation type="submission" date="2020-01" db="EMBL/GenBank/DDBJ databases">
        <title>Draft genome sequence of the Termite Coptotermes fromosanus.</title>
        <authorList>
            <person name="Itakura S."/>
            <person name="Yosikawa Y."/>
            <person name="Umezawa K."/>
        </authorList>
    </citation>
    <scope>NUCLEOTIDE SEQUENCE [LARGE SCALE GENOMIC DNA]</scope>
</reference>
<dbReference type="InParanoid" id="A0A6L2PTP0"/>
<gene>
    <name evidence="1" type="ORF">Cfor_05240</name>
</gene>